<accession>A0A498IH52</accession>
<feature type="region of interest" description="Disordered" evidence="1">
    <location>
        <begin position="37"/>
        <end position="59"/>
    </location>
</feature>
<evidence type="ECO:0000256" key="1">
    <source>
        <dbReference type="SAM" id="MobiDB-lite"/>
    </source>
</evidence>
<dbReference type="Proteomes" id="UP000290289">
    <property type="component" value="Chromosome 12"/>
</dbReference>
<name>A0A498IH52_MALDO</name>
<sequence>MSSLNGLDHTQIRQSVNPVYTVPSFDTANAFTASSCTLTDSTQRRSESSQIFRLNASEI</sequence>
<gene>
    <name evidence="2" type="ORF">DVH24_004765</name>
</gene>
<protein>
    <submittedName>
        <fullName evidence="2">Uncharacterized protein</fullName>
    </submittedName>
</protein>
<dbReference type="AlphaFoldDB" id="A0A498IH52"/>
<comment type="caution">
    <text evidence="2">The sequence shown here is derived from an EMBL/GenBank/DDBJ whole genome shotgun (WGS) entry which is preliminary data.</text>
</comment>
<organism evidence="2 3">
    <name type="scientific">Malus domestica</name>
    <name type="common">Apple</name>
    <name type="synonym">Pyrus malus</name>
    <dbReference type="NCBI Taxonomy" id="3750"/>
    <lineage>
        <taxon>Eukaryota</taxon>
        <taxon>Viridiplantae</taxon>
        <taxon>Streptophyta</taxon>
        <taxon>Embryophyta</taxon>
        <taxon>Tracheophyta</taxon>
        <taxon>Spermatophyta</taxon>
        <taxon>Magnoliopsida</taxon>
        <taxon>eudicotyledons</taxon>
        <taxon>Gunneridae</taxon>
        <taxon>Pentapetalae</taxon>
        <taxon>rosids</taxon>
        <taxon>fabids</taxon>
        <taxon>Rosales</taxon>
        <taxon>Rosaceae</taxon>
        <taxon>Amygdaloideae</taxon>
        <taxon>Maleae</taxon>
        <taxon>Malus</taxon>
    </lineage>
</organism>
<evidence type="ECO:0000313" key="3">
    <source>
        <dbReference type="Proteomes" id="UP000290289"/>
    </source>
</evidence>
<dbReference type="EMBL" id="RDQH01000338">
    <property type="protein sequence ID" value="RXH80851.1"/>
    <property type="molecule type" value="Genomic_DNA"/>
</dbReference>
<proteinExistence type="predicted"/>
<keyword evidence="3" id="KW-1185">Reference proteome</keyword>
<evidence type="ECO:0000313" key="2">
    <source>
        <dbReference type="EMBL" id="RXH80851.1"/>
    </source>
</evidence>
<reference evidence="2 3" key="1">
    <citation type="submission" date="2018-10" db="EMBL/GenBank/DDBJ databases">
        <title>A high-quality apple genome assembly.</title>
        <authorList>
            <person name="Hu J."/>
        </authorList>
    </citation>
    <scope>NUCLEOTIDE SEQUENCE [LARGE SCALE GENOMIC DNA]</scope>
    <source>
        <strain evidence="3">cv. HFTH1</strain>
        <tissue evidence="2">Young leaf</tissue>
    </source>
</reference>
<feature type="compositionally biased region" description="Polar residues" evidence="1">
    <location>
        <begin position="48"/>
        <end position="59"/>
    </location>
</feature>